<evidence type="ECO:0000259" key="3">
    <source>
        <dbReference type="Pfam" id="PF18763"/>
    </source>
</evidence>
<evidence type="ECO:0000259" key="4">
    <source>
        <dbReference type="Pfam" id="PF18798"/>
    </source>
</evidence>
<dbReference type="InterPro" id="IPR041092">
    <property type="entry name" value="PBECR1"/>
</dbReference>
<feature type="compositionally biased region" description="Polar residues" evidence="2">
    <location>
        <begin position="2773"/>
        <end position="2782"/>
    </location>
</feature>
<name>A0A381EJG0_CAMUP</name>
<evidence type="ECO:0000256" key="1">
    <source>
        <dbReference type="SAM" id="Coils"/>
    </source>
</evidence>
<feature type="region of interest" description="Disordered" evidence="2">
    <location>
        <begin position="2373"/>
        <end position="2393"/>
    </location>
</feature>
<dbReference type="Proteomes" id="UP000254161">
    <property type="component" value="Unassembled WGS sequence"/>
</dbReference>
<evidence type="ECO:0000259" key="6">
    <source>
        <dbReference type="Pfam" id="PF18810"/>
    </source>
</evidence>
<feature type="coiled-coil region" evidence="1">
    <location>
        <begin position="3581"/>
        <end position="3616"/>
    </location>
</feature>
<evidence type="ECO:0000313" key="8">
    <source>
        <dbReference type="Proteomes" id="UP000254161"/>
    </source>
</evidence>
<accession>A0A381EJG0</accession>
<keyword evidence="1" id="KW-0175">Coiled coil</keyword>
<feature type="region of interest" description="Disordered" evidence="2">
    <location>
        <begin position="2773"/>
        <end position="2792"/>
    </location>
</feature>
<dbReference type="InterPro" id="IPR041110">
    <property type="entry name" value="PBECR2"/>
</dbReference>
<feature type="domain" description="Phage-Barnase-EndoU-ColicinE5/D-RelE-like nuclease" evidence="5">
    <location>
        <begin position="2671"/>
        <end position="2759"/>
    </location>
</feature>
<organism evidence="7 8">
    <name type="scientific">Campylobacter upsaliensis</name>
    <dbReference type="NCBI Taxonomy" id="28080"/>
    <lineage>
        <taxon>Bacteria</taxon>
        <taxon>Pseudomonadati</taxon>
        <taxon>Campylobacterota</taxon>
        <taxon>Epsilonproteobacteria</taxon>
        <taxon>Campylobacterales</taxon>
        <taxon>Campylobacteraceae</taxon>
        <taxon>Campylobacter</taxon>
    </lineage>
</organism>
<evidence type="ECO:0000256" key="2">
    <source>
        <dbReference type="SAM" id="MobiDB-lite"/>
    </source>
</evidence>
<feature type="domain" description="Large polyvalent protein-associated" evidence="4">
    <location>
        <begin position="1901"/>
        <end position="2017"/>
    </location>
</feature>
<dbReference type="Pfam" id="PF18798">
    <property type="entry name" value="LPD3"/>
    <property type="match status" value="2"/>
</dbReference>
<feature type="domain" description="Phage-Barnase-EndoU-ColicinE5/D-RelE like nuclease 2" evidence="6">
    <location>
        <begin position="2217"/>
        <end position="2309"/>
    </location>
</feature>
<feature type="domain" description="Large polyvalent protein-associated" evidence="4">
    <location>
        <begin position="3316"/>
        <end position="3435"/>
    </location>
</feature>
<dbReference type="EMBL" id="UFUZ01000001">
    <property type="protein sequence ID" value="SUX27070.1"/>
    <property type="molecule type" value="Genomic_DNA"/>
</dbReference>
<dbReference type="Pfam" id="PF18763">
    <property type="entry name" value="ddrB-ParB"/>
    <property type="match status" value="1"/>
</dbReference>
<dbReference type="RefSeq" id="WP_115630432.1">
    <property type="nucleotide sequence ID" value="NZ_UFUZ01000001.1"/>
</dbReference>
<sequence>MQFNFNFEAFEKSGKDKNEAINYLKGLNSSLDFDKLENDLKGDTEAIYNTLKGGNFSFSKPSTEDTRQKLLKNKENEALKAEFNTSLSWLSEGEKQNYNFYDFKKAKERANSKEGLIKQDLETKEKELKRKEALFEKRLENENIFTKSLRDTADNLGLNAAADVVEMGLNKLGFKDENYIFESEKEDIKNRALKSVREKLERGDLELNESEIYALRSKYDELDYKKALEKEKEKLRLIQKDSGFDKSEVEFMEEELGFFHTLFNDDKDTVREFKDAYKSEGIISADVQKAVNVLKQFEESELLRHVFSDKEKKQELQQEYLKNALVIAELNGFDDVGLSKENELYFIKKDKDKEQKYLVNTGFLDNFWDLMENSKFEIAGGIAGGIKGFNSGKSAKGKVVKSILGAAAGSFGGGLMDAKIADMYLNRESDYKRNLEYALQAGLLSLAGDGVIIAAKPMVKGVAKGAKGLYTYAKERTPLGLFSTIPSQNISAANKIIDEVFSPEMKEELKQAQKEFGGGVRAQDLANPIFEKLKQSFAKKYGQEDKKTKSVEKLAEIFNQNSLKTKQQEMLDLIRSDKDGSTLAYLLEVAKDDVKIQNNLKNMLNLASSNVEKNLKNLNINPREIKSILDEFEAGNKAAFKEVESQIAKLYNEDIKVVLDRNAYENIKKDFLENGVNLDEMTPFLRDLENNVFSKEGVTFAKLNNFRKNLNYYIFNKDKTPNFVNTLKKITETSLKAEIDKGIDNIFKELPRAYESIKELYSTSLKDYAAMKELNESIKNLKLQDSAKSADEVVNSLIKYAKGQGEGGENNLQKIKAYLGEENNAFLEMQILNRLFKDSMVENDRAKVRVFDSESFLNRVKELVGENPGKYALNKDEAKLFLENLKGAKIPEKLNMEDFLKELESVENKENFISHLSKKEDAKSRLAYLNLVKPTLEEADLILHNGKRQDYIKKFRDEKGFYTLLITEENGKRLITFLPKTREDFIRNKIDNASLIQSFTSRASKQGNGLAKESITQPLFKSKEAREFLELVEGFDKLYKNDAIIAKNLTQGTASKLSTSIATSAEGAIKQKVVKGAFDPIFRLLPDGVLFGLFSKQIQGGALRYHLKKALSRSLNYDDFKLKLERELKRTNFNSNTSRLIDEFMDNLDQFNAEKEAKLAQIREAQELKREEELKRQEENNLKDILETELKEDFGINFEGFKGKEAVLKLLEEKRGQIKGAFYKEGLGEIDLVWGDENFGLKHILNKHGGEFENLAEQLDEIIAKGEVLKDNDRATLKYTNDNGDIFKVGLKGNWKGEATKNKWIITAYKDEREMAKTIDSSNFTKGETLPLNSEESIAQKALSVDEAISILQSIEAKQVPKELDIEGFIKELESVENKENFISHLSKKEDAKSRLAYLNLVKPTLEEADLILKTKNKFDEPTKEFIKAFQDENKRFFYIVITEQDNEKKLLTAFKTNKLRELKNRIEKARDFGEISSAHRFIKSPTAENILKQKSLNLTEKLYLKDNDSPLKVEYKIVNKDEIKPSFELSKTQFRSEKQEDLIAKIKKDFNPDLLVNIRGDLKKGNPIITQEGEVLSGNHRAAALKELRGENLSKYQNAVKEAFGVELKENEMLVRVVSEDTSEAQIKRFSAASNEGLENNLGEQGVSLFAKYQDKIKALKETKRPFIAEDVYNLKYLVNKALGESSITKENDTNKALFASLARGRNNTILKALNELEKENLEQVSKTANMFFDNAGEFYNLTHDLEMPKMQNLQNYFSDVLVSATSADYTRVEDFTKLNEDIRAFLDSADKEAMLKLSPNLVSDLLTKALGAGFARFARLENPSASLFDFLKGLKAELIEKGTPDLFSGGKGVELKERDEFDFAKELILKGQDSEAKFKLYANLEELKGWERESKKQSVKDERVELKEALRGVLNQDITNESTGIKARIGIRELNKISSDKAITKSLDNGFSREEHFEASKHLDTLFEKAILREKHKDSKGRENIEAVYRFESVYKNANAKITVLEKIEGNNKIYTLELESLEPAPLNANALNKETEALTQSVESGHNQSTTIAKTNEQSIAQKNALSLNDEPLEVEVIEEIGLNEPMKFLEFQQRKLLTYIKQNTPLRLLEHKKELKTRELLNFLEQSALNGKEKAFLMRHLERDLDKIDAKIKEKETKGSEDIIFTDTKGKEHTLSKEAREQWLEAFNLKSLDEAYIPNFTPEAKQALDSILQGEVIKLYAGSLVKLIKENRLKYLDRIKPTLEQPQRIILQNDGALIFARNFGEEKYFTSVARNDNGEWIIRSNAPKAENGLNNKISAGGKEIYNSQAANQINAHNPYDDIAKSNIKLDNNIIPQTTQEIIKQAKASGKSVKETKELIDKNKELQEQIESSPQKVDNSTSQSLAQTKLSPSAQAKKALQAKQAKQIYEFFTAKGTNKDKITTLENFSDFMFELNKKLDRKWQFLEQQSPNDLAKYKQILTEGIEQAEQVGRISPKQKQRALQDLDLLIDNFSYIKDTHIYSFHPSKVSETLHKIQYKAYDLEDLSDDEFMKILLDKKLPKTLDEDFEREFNKRKDRIYPFLKPMLAKDNYLEYISEQNLKDFFYKGVLRDEAIPEMIAKEKGVKIQDLSIAKIQDFKINSPRQSIEQALEIKPLKEFGINYAEFYKDGKGAIQKLMAEKQGQVSGAFYKEGLGDIDLVWGDDSFGLRHILEQRAKQWGEEKALKFISHLSENIEKGQIVELEKGRVGVKTDLTTIILDKKENNNFVLTAFRDRNNKKELESLNLSQSKTFTSENAETNAKESPVTPLNQESIIPKKAKEQSLLNEEMKTTKDIIKEAKEQGLSVKQTQKAVDENKLYKSLNESLKAGWDFFKANNKDEYNDKLFNNVIRVANDLDVRFWYQPNAKWMNGSYTYALNRIMLRSDFQTSSNAKTMLHELIHGVTSRAIYAYEDKIFRQKLSKEQIEGIEELKKLFKEVLDKNEAKAWKKAGNFKAEVELNKGANTLYGLRDEHEFLAELANPQFRSFLKEQNLFAQIIEAMAKIFSYVKEKLSGKVKSVSAKEELEGILYKIMDNYNNPHEFSTQMSEYFGSRNFVDIKRFKDYIKNNKEQFDKDNGKHPFKFFNNSKLRIAEKDAFRGKAEYEEVTDRTDRLWREDDGLYALWVRRTYETVGLSDPLNENERQILKKHKEQSYLKDLKNAVENYYRVNYDEFNNAFNGAFKDKHFFKAKKGVETRDRSDRFIYNASDDVKFLLALKPYFESGLYKILDENDLKRIEENIIRILKEEHLKYRNKPLNEWLAKEWAEKDVANLLEAKASPFTQKQELENKEANVHILREQTKEFLSALVGKNITNQNDGKIASISRKNIMKMTSDKAIQKSVNNGFTPQEHFKAVQDIESLYQAAVLKETHADRKSNNPNVFIHRYTADFNGNNALITIKESLDNNSKGNKIYTLELEALELKPSAPEPQGSITMSKNTGYAEPVTPNETHKSIIAQKNENIPQSNPHLGAGLVGGVLNGLETDEDGNITGFDPAKFAMGFLGGSLGSKAVGVGFKHLEKNPALKEKIITELADTLAQGFDKAKAKYPLLSLLEPRYIVQNERGRKIQAKVMLKELEKEQKENLQNTIRQNLQNLPLNDKPFNLSDEEIKLLINRFANARNLKVHLNTRADDRKELYTLLNDTLENPQIHFIKEGRDKYLKRYKGGVNEPYFYLLITQDKDKIFITHLKTRDIKYLSRQISNAEQIKKGADIIEALSQRAGDDKASASKKDYSK</sequence>
<gene>
    <name evidence="7" type="ORF">NCTC12264_01314</name>
</gene>
<feature type="domain" description="Phage-Barnase-EndoU-ColicinE5/D-RelE-like nuclease" evidence="5">
    <location>
        <begin position="1221"/>
        <end position="1314"/>
    </location>
</feature>
<feature type="coiled-coil region" evidence="1">
    <location>
        <begin position="1141"/>
        <end position="1189"/>
    </location>
</feature>
<dbReference type="Pfam" id="PF18809">
    <property type="entry name" value="PBECR1"/>
    <property type="match status" value="2"/>
</dbReference>
<protein>
    <submittedName>
        <fullName evidence="7">Uncharacterized protein</fullName>
    </submittedName>
</protein>
<evidence type="ECO:0000313" key="7">
    <source>
        <dbReference type="EMBL" id="SUX27070.1"/>
    </source>
</evidence>
<evidence type="ECO:0000259" key="5">
    <source>
        <dbReference type="Pfam" id="PF18809"/>
    </source>
</evidence>
<feature type="domain" description="DdrB-like" evidence="3">
    <location>
        <begin position="1509"/>
        <end position="1619"/>
    </location>
</feature>
<proteinExistence type="predicted"/>
<dbReference type="InterPro" id="IPR041398">
    <property type="entry name" value="DdrB_dom"/>
</dbReference>
<dbReference type="Pfam" id="PF18810">
    <property type="entry name" value="PBECR2"/>
    <property type="match status" value="1"/>
</dbReference>
<reference evidence="7 8" key="1">
    <citation type="submission" date="2018-06" db="EMBL/GenBank/DDBJ databases">
        <authorList>
            <consortium name="Pathogen Informatics"/>
            <person name="Doyle S."/>
        </authorList>
    </citation>
    <scope>NUCLEOTIDE SEQUENCE [LARGE SCALE GENOMIC DNA]</scope>
    <source>
        <strain evidence="7 8">NCTC12264</strain>
    </source>
</reference>
<dbReference type="InterPro" id="IPR040824">
    <property type="entry name" value="LPD3"/>
</dbReference>